<dbReference type="InterPro" id="IPR000073">
    <property type="entry name" value="AB_hydrolase_1"/>
</dbReference>
<dbReference type="Pfam" id="PF00561">
    <property type="entry name" value="Abhydrolase_1"/>
    <property type="match status" value="1"/>
</dbReference>
<keyword evidence="4" id="KW-1185">Reference proteome</keyword>
<dbReference type="GO" id="GO:0016787">
    <property type="term" value="F:hydrolase activity"/>
    <property type="evidence" value="ECO:0007669"/>
    <property type="project" value="UniProtKB-KW"/>
</dbReference>
<dbReference type="PRINTS" id="PR00111">
    <property type="entry name" value="ABHYDROLASE"/>
</dbReference>
<feature type="transmembrane region" description="Helical" evidence="1">
    <location>
        <begin position="7"/>
        <end position="30"/>
    </location>
</feature>
<dbReference type="SUPFAM" id="SSF53474">
    <property type="entry name" value="alpha/beta-Hydrolases"/>
    <property type="match status" value="1"/>
</dbReference>
<dbReference type="KEGG" id="dez:DKM44_10040"/>
<dbReference type="OrthoDB" id="9775557at2"/>
<feature type="domain" description="AB hydrolase-1" evidence="2">
    <location>
        <begin position="109"/>
        <end position="359"/>
    </location>
</feature>
<evidence type="ECO:0000259" key="2">
    <source>
        <dbReference type="Pfam" id="PF00561"/>
    </source>
</evidence>
<dbReference type="Proteomes" id="UP000245368">
    <property type="component" value="Chromosome"/>
</dbReference>
<keyword evidence="1" id="KW-0472">Membrane</keyword>
<dbReference type="EMBL" id="CP029494">
    <property type="protein sequence ID" value="AWN23522.1"/>
    <property type="molecule type" value="Genomic_DNA"/>
</dbReference>
<dbReference type="PANTHER" id="PTHR43798">
    <property type="entry name" value="MONOACYLGLYCEROL LIPASE"/>
    <property type="match status" value="1"/>
</dbReference>
<dbReference type="InterPro" id="IPR050266">
    <property type="entry name" value="AB_hydrolase_sf"/>
</dbReference>
<gene>
    <name evidence="3" type="ORF">DKM44_10040</name>
</gene>
<feature type="transmembrane region" description="Helical" evidence="1">
    <location>
        <begin position="46"/>
        <end position="64"/>
    </location>
</feature>
<keyword evidence="1" id="KW-1133">Transmembrane helix</keyword>
<accession>A0A2Z3JER1</accession>
<dbReference type="AlphaFoldDB" id="A0A2Z3JER1"/>
<evidence type="ECO:0000313" key="3">
    <source>
        <dbReference type="EMBL" id="AWN23522.1"/>
    </source>
</evidence>
<name>A0A2Z3JER1_9DEIO</name>
<evidence type="ECO:0000256" key="1">
    <source>
        <dbReference type="SAM" id="Phobius"/>
    </source>
</evidence>
<dbReference type="Gene3D" id="3.40.50.1820">
    <property type="entry name" value="alpha/beta hydrolase"/>
    <property type="match status" value="1"/>
</dbReference>
<organism evidence="3 4">
    <name type="scientific">Deinococcus irradiatisoli</name>
    <dbReference type="NCBI Taxonomy" id="2202254"/>
    <lineage>
        <taxon>Bacteria</taxon>
        <taxon>Thermotogati</taxon>
        <taxon>Deinococcota</taxon>
        <taxon>Deinococci</taxon>
        <taxon>Deinococcales</taxon>
        <taxon>Deinococcaceae</taxon>
        <taxon>Deinococcus</taxon>
    </lineage>
</organism>
<evidence type="ECO:0000313" key="4">
    <source>
        <dbReference type="Proteomes" id="UP000245368"/>
    </source>
</evidence>
<dbReference type="PANTHER" id="PTHR43798:SF33">
    <property type="entry name" value="HYDROLASE, PUTATIVE (AFU_ORTHOLOGUE AFUA_2G14860)-RELATED"/>
    <property type="match status" value="1"/>
</dbReference>
<dbReference type="GO" id="GO:0016020">
    <property type="term" value="C:membrane"/>
    <property type="evidence" value="ECO:0007669"/>
    <property type="project" value="TreeGrafter"/>
</dbReference>
<reference evidence="3 4" key="1">
    <citation type="submission" date="2018-05" db="EMBL/GenBank/DDBJ databases">
        <title>Complete Genome Sequence of Deinococcus sp. strain 17bor-2.</title>
        <authorList>
            <person name="Srinivasan S."/>
        </authorList>
    </citation>
    <scope>NUCLEOTIDE SEQUENCE [LARGE SCALE GENOMIC DNA]</scope>
    <source>
        <strain evidence="3 4">17bor-2</strain>
    </source>
</reference>
<protein>
    <submittedName>
        <fullName evidence="3">Alpha/beta hydrolase</fullName>
    </submittedName>
</protein>
<sequence length="380" mass="41891">MLFVPPLLLLVWLMGLLSVAVLGGAGWLIWEWYDNWAVGLPADWRLLYAGLAVLVLALCGRWLLVPFLGRKPRTEEEEWRPLPPGTVHRLPRPDGSVLHVEAYGPEDAPTLLFTHGWGLSRAEWWYAQQHFAGRYRLLLWDLPGLGQSDSPDDQVFELGRLAGHLGAVLELAGGRPTILCGHSIGGMITLTFCKLHPERLSSQIAGLVLTHTTPTNPVNTAWGARFLRPLQGPLIRPLCHLTIWLSPLVRVMNALAFLNGLNHLGNHFMQFGGTETRGQLNFTVLSDLRANPAVAARGMLGMMRYDAVNVLPHLTLPTLIFKGDKDKATLPSAGDWMAGTLPAAEEVLLAPAGHLGLLEQHREWLKAVDAFAQRCFGARS</sequence>
<proteinExistence type="predicted"/>
<dbReference type="InterPro" id="IPR029058">
    <property type="entry name" value="AB_hydrolase_fold"/>
</dbReference>
<keyword evidence="1" id="KW-0812">Transmembrane</keyword>
<keyword evidence="3" id="KW-0378">Hydrolase</keyword>
<dbReference type="RefSeq" id="WP_109827250.1">
    <property type="nucleotide sequence ID" value="NZ_CP029494.1"/>
</dbReference>